<comment type="caution">
    <text evidence="1">The sequence shown here is derived from an EMBL/GenBank/DDBJ whole genome shotgun (WGS) entry which is preliminary data.</text>
</comment>
<reference evidence="1" key="1">
    <citation type="journal article" date="2015" name="Nature">
        <title>Complex archaea that bridge the gap between prokaryotes and eukaryotes.</title>
        <authorList>
            <person name="Spang A."/>
            <person name="Saw J.H."/>
            <person name="Jorgensen S.L."/>
            <person name="Zaremba-Niedzwiedzka K."/>
            <person name="Martijn J."/>
            <person name="Lind A.E."/>
            <person name="van Eijk R."/>
            <person name="Schleper C."/>
            <person name="Guy L."/>
            <person name="Ettema T.J."/>
        </authorList>
    </citation>
    <scope>NUCLEOTIDE SEQUENCE</scope>
</reference>
<protein>
    <submittedName>
        <fullName evidence="1">Uncharacterized protein</fullName>
    </submittedName>
</protein>
<gene>
    <name evidence="1" type="ORF">LCGC14_1940230</name>
</gene>
<organism evidence="1">
    <name type="scientific">marine sediment metagenome</name>
    <dbReference type="NCBI Taxonomy" id="412755"/>
    <lineage>
        <taxon>unclassified sequences</taxon>
        <taxon>metagenomes</taxon>
        <taxon>ecological metagenomes</taxon>
    </lineage>
</organism>
<accession>A0A0F9IHX3</accession>
<sequence>PDLIAQVVEDPESIMLALPAPREEAG</sequence>
<proteinExistence type="predicted"/>
<feature type="non-terminal residue" evidence="1">
    <location>
        <position position="1"/>
    </location>
</feature>
<dbReference type="AlphaFoldDB" id="A0A0F9IHX3"/>
<evidence type="ECO:0000313" key="1">
    <source>
        <dbReference type="EMBL" id="KKL86892.1"/>
    </source>
</evidence>
<name>A0A0F9IHX3_9ZZZZ</name>
<dbReference type="EMBL" id="LAZR01020985">
    <property type="protein sequence ID" value="KKL86892.1"/>
    <property type="molecule type" value="Genomic_DNA"/>
</dbReference>